<sequence>MSVTTPRPNVTTPRSALTNVDEFDYSGFEDVTTPGYSVANVSDFSAIVAVFIIGIVTSVGVLVTVVVKNGRNFRGVRWYAVNLSICNFIYLAAVIAQNEQLPFIRMANFTAKSMIVALKPAVVQWYMTVYCSTTSVLFIETIMRARTSSKGFQHYFWLPFIIIVDVVPGIYAYLRALPWKDMQLEPDPLSIYHVIWLALLIVTFLIMLFIFFVVICCGMRGTSHADRSRFGKSAFVAIFVYGFVTFWWQLSGAYFIGSKLMKNASMDPQMLDTLAKYQDLVSMVTNMREWAERSQPAIVGLMALIALPTINMANIGASRPSSGSRISDSNEPVMTAAATKTDSL</sequence>
<feature type="transmembrane region" description="Helical" evidence="2">
    <location>
        <begin position="230"/>
        <end position="250"/>
    </location>
</feature>
<organism evidence="3 4">
    <name type="scientific">Panagrellus redivivus</name>
    <name type="common">Microworm</name>
    <dbReference type="NCBI Taxonomy" id="6233"/>
    <lineage>
        <taxon>Eukaryota</taxon>
        <taxon>Metazoa</taxon>
        <taxon>Ecdysozoa</taxon>
        <taxon>Nematoda</taxon>
        <taxon>Chromadorea</taxon>
        <taxon>Rhabditida</taxon>
        <taxon>Tylenchina</taxon>
        <taxon>Panagrolaimomorpha</taxon>
        <taxon>Panagrolaimoidea</taxon>
        <taxon>Panagrolaimidae</taxon>
        <taxon>Panagrellus</taxon>
    </lineage>
</organism>
<reference evidence="3" key="1">
    <citation type="journal article" date="2013" name="Genetics">
        <title>The draft genome and transcriptome of Panagrellus redivivus are shaped by the harsh demands of a free-living lifestyle.</title>
        <authorList>
            <person name="Srinivasan J."/>
            <person name="Dillman A.R."/>
            <person name="Macchietto M.G."/>
            <person name="Heikkinen L."/>
            <person name="Lakso M."/>
            <person name="Fracchia K.M."/>
            <person name="Antoshechkin I."/>
            <person name="Mortazavi A."/>
            <person name="Wong G."/>
            <person name="Sternberg P.W."/>
        </authorList>
    </citation>
    <scope>NUCLEOTIDE SEQUENCE [LARGE SCALE GENOMIC DNA]</scope>
    <source>
        <strain evidence="3">MT8872</strain>
    </source>
</reference>
<feature type="region of interest" description="Disordered" evidence="1">
    <location>
        <begin position="320"/>
        <end position="344"/>
    </location>
</feature>
<dbReference type="Proteomes" id="UP000492821">
    <property type="component" value="Unassembled WGS sequence"/>
</dbReference>
<accession>A0A7E4VTP6</accession>
<feature type="transmembrane region" description="Helical" evidence="2">
    <location>
        <begin position="297"/>
        <end position="317"/>
    </location>
</feature>
<name>A0A7E4VTP6_PANRE</name>
<keyword evidence="2" id="KW-1133">Transmembrane helix</keyword>
<feature type="transmembrane region" description="Helical" evidence="2">
    <location>
        <begin position="44"/>
        <end position="67"/>
    </location>
</feature>
<dbReference type="AlphaFoldDB" id="A0A7E4VTP6"/>
<feature type="transmembrane region" description="Helical" evidence="2">
    <location>
        <begin position="79"/>
        <end position="96"/>
    </location>
</feature>
<evidence type="ECO:0000313" key="3">
    <source>
        <dbReference type="Proteomes" id="UP000492821"/>
    </source>
</evidence>
<feature type="transmembrane region" description="Helical" evidence="2">
    <location>
        <begin position="123"/>
        <end position="143"/>
    </location>
</feature>
<feature type="transmembrane region" description="Helical" evidence="2">
    <location>
        <begin position="194"/>
        <end position="218"/>
    </location>
</feature>
<evidence type="ECO:0000256" key="2">
    <source>
        <dbReference type="SAM" id="Phobius"/>
    </source>
</evidence>
<proteinExistence type="predicted"/>
<feature type="compositionally biased region" description="Low complexity" evidence="1">
    <location>
        <begin position="320"/>
        <end position="329"/>
    </location>
</feature>
<keyword evidence="2" id="KW-0812">Transmembrane</keyword>
<evidence type="ECO:0000313" key="4">
    <source>
        <dbReference type="WBParaSite" id="Pan_g24062.t1"/>
    </source>
</evidence>
<reference evidence="4" key="2">
    <citation type="submission" date="2020-10" db="UniProtKB">
        <authorList>
            <consortium name="WormBaseParasite"/>
        </authorList>
    </citation>
    <scope>IDENTIFICATION</scope>
</reference>
<keyword evidence="3" id="KW-1185">Reference proteome</keyword>
<dbReference type="WBParaSite" id="Pan_g24062.t1">
    <property type="protein sequence ID" value="Pan_g24062.t1"/>
    <property type="gene ID" value="Pan_g24062"/>
</dbReference>
<evidence type="ECO:0000256" key="1">
    <source>
        <dbReference type="SAM" id="MobiDB-lite"/>
    </source>
</evidence>
<protein>
    <submittedName>
        <fullName evidence="4">G_PROTEIN_RECEP_F1_2 domain-containing protein</fullName>
    </submittedName>
</protein>
<keyword evidence="2" id="KW-0472">Membrane</keyword>
<feature type="transmembrane region" description="Helical" evidence="2">
    <location>
        <begin position="155"/>
        <end position="174"/>
    </location>
</feature>